<dbReference type="SMART" id="SM00530">
    <property type="entry name" value="HTH_XRE"/>
    <property type="match status" value="1"/>
</dbReference>
<feature type="region of interest" description="Disordered" evidence="4">
    <location>
        <begin position="172"/>
        <end position="196"/>
    </location>
</feature>
<evidence type="ECO:0000256" key="4">
    <source>
        <dbReference type="SAM" id="MobiDB-lite"/>
    </source>
</evidence>
<gene>
    <name evidence="7" type="ORF">ACZ87_03185</name>
    <name evidence="6" type="ORF">BBW68_12240</name>
</gene>
<name>A0A1E7YYP6_9GAMM</name>
<dbReference type="EMBL" id="MAYS01000366">
    <property type="protein sequence ID" value="OFC61623.1"/>
    <property type="molecule type" value="Genomic_DNA"/>
</dbReference>
<evidence type="ECO:0000256" key="2">
    <source>
        <dbReference type="ARBA" id="ARBA00023125"/>
    </source>
</evidence>
<dbReference type="Pfam" id="PF01381">
    <property type="entry name" value="HTH_3"/>
    <property type="match status" value="1"/>
</dbReference>
<dbReference type="Gene3D" id="1.10.260.40">
    <property type="entry name" value="lambda repressor-like DNA-binding domains"/>
    <property type="match status" value="1"/>
</dbReference>
<evidence type="ECO:0000313" key="7">
    <source>
        <dbReference type="EMBL" id="RAP70020.1"/>
    </source>
</evidence>
<dbReference type="SUPFAM" id="SSF47413">
    <property type="entry name" value="lambda repressor-like DNA-binding domains"/>
    <property type="match status" value="1"/>
</dbReference>
<keyword evidence="2" id="KW-0238">DNA-binding</keyword>
<evidence type="ECO:0000256" key="1">
    <source>
        <dbReference type="ARBA" id="ARBA00023015"/>
    </source>
</evidence>
<dbReference type="RefSeq" id="WP_070135308.1">
    <property type="nucleotide sequence ID" value="NZ_LJAM02000495.1"/>
</dbReference>
<proteinExistence type="predicted"/>
<dbReference type="EMBL" id="LJAM02000495">
    <property type="protein sequence ID" value="RAP70020.1"/>
    <property type="molecule type" value="Genomic_DNA"/>
</dbReference>
<evidence type="ECO:0000313" key="8">
    <source>
        <dbReference type="Proteomes" id="UP000243534"/>
    </source>
</evidence>
<dbReference type="OrthoDB" id="5959816at2"/>
<protein>
    <submittedName>
        <fullName evidence="7">Helix-turn-helix domain protein</fullName>
    </submittedName>
</protein>
<reference evidence="7 9" key="2">
    <citation type="submission" date="2018-04" db="EMBL/GenBank/DDBJ databases">
        <title>Genomes of the Obligate Erwinia dacicola and Facultative Enterobacter sp. OLF Endosymbionts of the Olive Fruit fly, Bactrocera oleae.</title>
        <authorList>
            <person name="Estes A.M."/>
            <person name="Hearn D.J."/>
            <person name="Agarwal S."/>
            <person name="Pierson E.A."/>
            <person name="Dunning-Hotopp J.C."/>
        </authorList>
    </citation>
    <scope>NUCLEOTIDE SEQUENCE [LARGE SCALE GENOMIC DNA]</scope>
    <source>
        <strain evidence="7 9">Oroville</strain>
    </source>
</reference>
<organism evidence="6 8">
    <name type="scientific">Candidatus Erwinia dacicola</name>
    <dbReference type="NCBI Taxonomy" id="252393"/>
    <lineage>
        <taxon>Bacteria</taxon>
        <taxon>Pseudomonadati</taxon>
        <taxon>Pseudomonadota</taxon>
        <taxon>Gammaproteobacteria</taxon>
        <taxon>Enterobacterales</taxon>
        <taxon>Erwiniaceae</taxon>
        <taxon>Erwinia</taxon>
    </lineage>
</organism>
<sequence>MNSISYRGKTADKAKDREQFFVRYGINRFSDRLKEAMKTAGIPSNNQLAKDTELSEATIRKYLKGATFPTLDRLALLAGACGCSLAWLASGDSGTESNAKNKDEKLKYNNDTRVSEVENILSYLTHEQRVKFLRVIYTKGIAAILSLDDAFDAQFLALPDSEKERLLALHEAKKGGSEGSEVNSKDSLAQEAKRAG</sequence>
<dbReference type="Proteomes" id="UP000244334">
    <property type="component" value="Unassembled WGS sequence"/>
</dbReference>
<dbReference type="Proteomes" id="UP000243534">
    <property type="component" value="Unassembled WGS sequence"/>
</dbReference>
<comment type="caution">
    <text evidence="6">The sequence shown here is derived from an EMBL/GenBank/DDBJ whole genome shotgun (WGS) entry which is preliminary data.</text>
</comment>
<reference evidence="6 8" key="1">
    <citation type="submission" date="2016-07" db="EMBL/GenBank/DDBJ databases">
        <authorList>
            <person name="Yuval B."/>
        </authorList>
    </citation>
    <scope>NUCLEOTIDE SEQUENCE [LARGE SCALE GENOMIC DNA]</scope>
    <source>
        <strain evidence="6 8">IL</strain>
    </source>
</reference>
<evidence type="ECO:0000313" key="6">
    <source>
        <dbReference type="EMBL" id="OFC61623.1"/>
    </source>
</evidence>
<dbReference type="InterPro" id="IPR001387">
    <property type="entry name" value="Cro/C1-type_HTH"/>
</dbReference>
<evidence type="ECO:0000259" key="5">
    <source>
        <dbReference type="PROSITE" id="PS50943"/>
    </source>
</evidence>
<dbReference type="InterPro" id="IPR010982">
    <property type="entry name" value="Lambda_DNA-bd_dom_sf"/>
</dbReference>
<accession>A0A1E7YYP6</accession>
<evidence type="ECO:0000313" key="9">
    <source>
        <dbReference type="Proteomes" id="UP000244334"/>
    </source>
</evidence>
<feature type="domain" description="HTH cro/C1-type" evidence="5">
    <location>
        <begin position="47"/>
        <end position="88"/>
    </location>
</feature>
<keyword evidence="3" id="KW-0804">Transcription</keyword>
<keyword evidence="1" id="KW-0805">Transcription regulation</keyword>
<dbReference type="PANTHER" id="PTHR40661">
    <property type="match status" value="1"/>
</dbReference>
<dbReference type="PANTHER" id="PTHR40661:SF3">
    <property type="entry name" value="FELS-1 PROPHAGE TRANSCRIPTIONAL REGULATOR"/>
    <property type="match status" value="1"/>
</dbReference>
<evidence type="ECO:0000256" key="3">
    <source>
        <dbReference type="ARBA" id="ARBA00023163"/>
    </source>
</evidence>
<dbReference type="AlphaFoldDB" id="A0A1E7YYP6"/>
<dbReference type="GO" id="GO:0003677">
    <property type="term" value="F:DNA binding"/>
    <property type="evidence" value="ECO:0007669"/>
    <property type="project" value="UniProtKB-KW"/>
</dbReference>
<dbReference type="PROSITE" id="PS50943">
    <property type="entry name" value="HTH_CROC1"/>
    <property type="match status" value="1"/>
</dbReference>
<keyword evidence="9" id="KW-1185">Reference proteome</keyword>